<keyword evidence="7" id="KW-1015">Disulfide bond</keyword>
<dbReference type="PANTHER" id="PTHR12015">
    <property type="entry name" value="SMALL INDUCIBLE CYTOKINE A"/>
    <property type="match status" value="1"/>
</dbReference>
<reference evidence="12" key="1">
    <citation type="journal article" date="2014" name="Science">
        <title>Nonhuman genetics. Genomic basis for the convergent evolution of electric organs.</title>
        <authorList>
            <person name="Gallant J.R."/>
            <person name="Traeger L.L."/>
            <person name="Volkening J.D."/>
            <person name="Moffett H."/>
            <person name="Chen P.H."/>
            <person name="Novina C.D."/>
            <person name="Phillips G.N.Jr."/>
            <person name="Anand R."/>
            <person name="Wells G.B."/>
            <person name="Pinch M."/>
            <person name="Guth R."/>
            <person name="Unguez G.A."/>
            <person name="Albert J.S."/>
            <person name="Zakon H.H."/>
            <person name="Samanta M.P."/>
            <person name="Sussman M.R."/>
        </authorList>
    </citation>
    <scope>NUCLEOTIDE SEQUENCE [LARGE SCALE GENOMIC DNA]</scope>
</reference>
<evidence type="ECO:0000256" key="6">
    <source>
        <dbReference type="ARBA" id="ARBA00022729"/>
    </source>
</evidence>
<evidence type="ECO:0000256" key="5">
    <source>
        <dbReference type="ARBA" id="ARBA00022525"/>
    </source>
</evidence>
<comment type="similarity">
    <text evidence="2 9">Belongs to the intercrine beta (chemokine CC) family.</text>
</comment>
<dbReference type="RefSeq" id="XP_026878959.1">
    <property type="nucleotide sequence ID" value="XM_027023158.2"/>
</dbReference>
<protein>
    <recommendedName>
        <fullName evidence="9">C-C motif chemokine</fullName>
    </recommendedName>
</protein>
<evidence type="ECO:0000256" key="4">
    <source>
        <dbReference type="ARBA" id="ARBA00022514"/>
    </source>
</evidence>
<sequence length="116" mass="13045">MDCLQWTPCRGVALWLAALLLSSNLEVSLGNHALDCCLTVNPKPIPKAIVSSYREQLKDDGCSINAIVFQTKRGIHLCAPPQDDWAKELKVFLDVRSKRCLKNKKKHCQRMKPKSA</sequence>
<dbReference type="PANTHER" id="PTHR12015:SF108">
    <property type="entry name" value="C-C MOTIF CHEMOKINE 20"/>
    <property type="match status" value="1"/>
</dbReference>
<dbReference type="Pfam" id="PF00048">
    <property type="entry name" value="IL8"/>
    <property type="match status" value="1"/>
</dbReference>
<dbReference type="OMA" id="SIDAMIF"/>
<dbReference type="SUPFAM" id="SSF54117">
    <property type="entry name" value="Interleukin 8-like chemokines"/>
    <property type="match status" value="1"/>
</dbReference>
<keyword evidence="4 9" id="KW-0202">Cytokine</keyword>
<dbReference type="FunFam" id="2.40.50.40:FF:000012">
    <property type="entry name" value="C-C motif chemokine"/>
    <property type="match status" value="1"/>
</dbReference>
<reference evidence="12" key="2">
    <citation type="journal article" date="2017" name="Sci. Adv.">
        <title>A tail of two voltages: Proteomic comparison of the three electric organs of the electric eel.</title>
        <authorList>
            <person name="Traeger L.L."/>
            <person name="Sabat G."/>
            <person name="Barrett-Wilt G.A."/>
            <person name="Wells G.B."/>
            <person name="Sussman M.R."/>
        </authorList>
    </citation>
    <scope>NUCLEOTIDE SEQUENCE [LARGE SCALE GENOMIC DNA]</scope>
</reference>
<evidence type="ECO:0000256" key="8">
    <source>
        <dbReference type="ARBA" id="ARBA00023198"/>
    </source>
</evidence>
<dbReference type="SMART" id="SM00199">
    <property type="entry name" value="SCY"/>
    <property type="match status" value="1"/>
</dbReference>
<keyword evidence="6 9" id="KW-0732">Signal</keyword>
<dbReference type="GO" id="GO:0008009">
    <property type="term" value="F:chemokine activity"/>
    <property type="evidence" value="ECO:0007669"/>
    <property type="project" value="InterPro"/>
</dbReference>
<feature type="domain" description="Chemokine interleukin-8-like" evidence="10">
    <location>
        <begin position="33"/>
        <end position="93"/>
    </location>
</feature>
<feature type="signal peptide" evidence="9">
    <location>
        <begin position="1"/>
        <end position="30"/>
    </location>
</feature>
<dbReference type="GeneTree" id="ENSGT00990000205330"/>
<dbReference type="GeneID" id="113585586"/>
<dbReference type="AlphaFoldDB" id="A0A4W4F4H8"/>
<reference evidence="11" key="4">
    <citation type="submission" date="2025-08" db="UniProtKB">
        <authorList>
            <consortium name="Ensembl"/>
        </authorList>
    </citation>
    <scope>IDENTIFICATION</scope>
</reference>
<dbReference type="InterPro" id="IPR000827">
    <property type="entry name" value="Chemokine_CC_CS"/>
</dbReference>
<evidence type="ECO:0000313" key="12">
    <source>
        <dbReference type="Proteomes" id="UP000314983"/>
    </source>
</evidence>
<evidence type="ECO:0000313" key="11">
    <source>
        <dbReference type="Ensembl" id="ENSEEEP00000018816.1"/>
    </source>
</evidence>
<dbReference type="PROSITE" id="PS00472">
    <property type="entry name" value="SMALL_CYTOKINES_CC"/>
    <property type="match status" value="1"/>
</dbReference>
<dbReference type="GO" id="GO:0005615">
    <property type="term" value="C:extracellular space"/>
    <property type="evidence" value="ECO:0007669"/>
    <property type="project" value="UniProtKB-KW"/>
</dbReference>
<gene>
    <name evidence="11" type="primary">ccl19a.1</name>
</gene>
<dbReference type="OrthoDB" id="8900217at2759"/>
<evidence type="ECO:0000256" key="7">
    <source>
        <dbReference type="ARBA" id="ARBA00023157"/>
    </source>
</evidence>
<dbReference type="InterPro" id="IPR039809">
    <property type="entry name" value="Chemokine_b/g/d"/>
</dbReference>
<dbReference type="GO" id="GO:0006955">
    <property type="term" value="P:immune response"/>
    <property type="evidence" value="ECO:0007669"/>
    <property type="project" value="InterPro"/>
</dbReference>
<proteinExistence type="inferred from homology"/>
<name>A0A4W4F4H8_ELEEL</name>
<reference evidence="11" key="3">
    <citation type="submission" date="2020-05" db="EMBL/GenBank/DDBJ databases">
        <title>Electrophorus electricus (electric eel) genome, fEleEle1, primary haplotype.</title>
        <authorList>
            <person name="Myers G."/>
            <person name="Meyer A."/>
            <person name="Fedrigo O."/>
            <person name="Formenti G."/>
            <person name="Rhie A."/>
            <person name="Tracey A."/>
            <person name="Sims Y."/>
            <person name="Jarvis E.D."/>
        </authorList>
    </citation>
    <scope>NUCLEOTIDE SEQUENCE [LARGE SCALE GENOMIC DNA]</scope>
</reference>
<feature type="chain" id="PRO_5021510567" description="C-C motif chemokine" evidence="9">
    <location>
        <begin position="31"/>
        <end position="116"/>
    </location>
</feature>
<evidence type="ECO:0000256" key="3">
    <source>
        <dbReference type="ARBA" id="ARBA00022500"/>
    </source>
</evidence>
<evidence type="ECO:0000259" key="10">
    <source>
        <dbReference type="SMART" id="SM00199"/>
    </source>
</evidence>
<dbReference type="Ensembl" id="ENSEEET00000019027.2">
    <property type="protein sequence ID" value="ENSEEEP00000018816.1"/>
    <property type="gene ID" value="ENSEEEG00000009245.2"/>
</dbReference>
<accession>A0A4W4F4H8</accession>
<dbReference type="RefSeq" id="XP_026878960.1">
    <property type="nucleotide sequence ID" value="XM_027023159.2"/>
</dbReference>
<dbReference type="InterPro" id="IPR036048">
    <property type="entry name" value="Interleukin_8-like_sf"/>
</dbReference>
<dbReference type="InterPro" id="IPR001811">
    <property type="entry name" value="Chemokine_IL8-like_dom"/>
</dbReference>
<dbReference type="KEGG" id="eee:113585586"/>
<reference evidence="11" key="5">
    <citation type="submission" date="2025-09" db="UniProtKB">
        <authorList>
            <consortium name="Ensembl"/>
        </authorList>
    </citation>
    <scope>IDENTIFICATION</scope>
</reference>
<evidence type="ECO:0000256" key="2">
    <source>
        <dbReference type="ARBA" id="ARBA00010868"/>
    </source>
</evidence>
<dbReference type="Proteomes" id="UP000314983">
    <property type="component" value="Chromosome 9"/>
</dbReference>
<keyword evidence="12" id="KW-1185">Reference proteome</keyword>
<evidence type="ECO:0000256" key="1">
    <source>
        <dbReference type="ARBA" id="ARBA00004613"/>
    </source>
</evidence>
<organism evidence="11 12">
    <name type="scientific">Electrophorus electricus</name>
    <name type="common">Electric eel</name>
    <name type="synonym">Gymnotus electricus</name>
    <dbReference type="NCBI Taxonomy" id="8005"/>
    <lineage>
        <taxon>Eukaryota</taxon>
        <taxon>Metazoa</taxon>
        <taxon>Chordata</taxon>
        <taxon>Craniata</taxon>
        <taxon>Vertebrata</taxon>
        <taxon>Euteleostomi</taxon>
        <taxon>Actinopterygii</taxon>
        <taxon>Neopterygii</taxon>
        <taxon>Teleostei</taxon>
        <taxon>Ostariophysi</taxon>
        <taxon>Gymnotiformes</taxon>
        <taxon>Gymnotoidei</taxon>
        <taxon>Gymnotidae</taxon>
        <taxon>Electrophorus</taxon>
    </lineage>
</organism>
<keyword evidence="8" id="KW-0395">Inflammatory response</keyword>
<evidence type="ECO:0000256" key="9">
    <source>
        <dbReference type="RuleBase" id="RU361150"/>
    </source>
</evidence>
<dbReference type="GO" id="GO:0006954">
    <property type="term" value="P:inflammatory response"/>
    <property type="evidence" value="ECO:0007669"/>
    <property type="project" value="UniProtKB-KW"/>
</dbReference>
<dbReference type="Gene3D" id="2.40.50.40">
    <property type="match status" value="1"/>
</dbReference>
<dbReference type="STRING" id="8005.ENSEEEP00000018816"/>
<keyword evidence="5 9" id="KW-0964">Secreted</keyword>
<comment type="subcellular location">
    <subcellularLocation>
        <location evidence="1 9">Secreted</location>
    </subcellularLocation>
</comment>
<dbReference type="CTD" id="794891"/>
<keyword evidence="3 9" id="KW-0145">Chemotaxis</keyword>